<name>A0A932A747_9BACT</name>
<dbReference type="AlphaFoldDB" id="A0A932A747"/>
<evidence type="ECO:0000313" key="2">
    <source>
        <dbReference type="Proteomes" id="UP000779809"/>
    </source>
</evidence>
<proteinExistence type="predicted"/>
<protein>
    <submittedName>
        <fullName evidence="1">Uncharacterized protein</fullName>
    </submittedName>
</protein>
<reference evidence="1" key="1">
    <citation type="submission" date="2020-07" db="EMBL/GenBank/DDBJ databases">
        <title>Huge and variable diversity of episymbiotic CPR bacteria and DPANN archaea in groundwater ecosystems.</title>
        <authorList>
            <person name="He C.Y."/>
            <person name="Keren R."/>
            <person name="Whittaker M."/>
            <person name="Farag I.F."/>
            <person name="Doudna J."/>
            <person name="Cate J.H.D."/>
            <person name="Banfield J.F."/>
        </authorList>
    </citation>
    <scope>NUCLEOTIDE SEQUENCE</scope>
    <source>
        <strain evidence="1">NC_groundwater_580_Pr5_B-0.1um_64_19</strain>
    </source>
</reference>
<organism evidence="1 2">
    <name type="scientific">Candidatus Korobacter versatilis</name>
    <dbReference type="NCBI Taxonomy" id="658062"/>
    <lineage>
        <taxon>Bacteria</taxon>
        <taxon>Pseudomonadati</taxon>
        <taxon>Acidobacteriota</taxon>
        <taxon>Terriglobia</taxon>
        <taxon>Terriglobales</taxon>
        <taxon>Candidatus Korobacteraceae</taxon>
        <taxon>Candidatus Korobacter</taxon>
    </lineage>
</organism>
<accession>A0A932A747</accession>
<dbReference type="EMBL" id="JACPNR010000004">
    <property type="protein sequence ID" value="MBI2677386.1"/>
    <property type="molecule type" value="Genomic_DNA"/>
</dbReference>
<sequence>MARLRLKLDLGGTRGDEAWRALTHFEPLKSAAFGPQFGMGGECRHTAAEPHPKGEWCGALITLETPLLAQYAMSHYLEQPRVLDADVE</sequence>
<gene>
    <name evidence="1" type="ORF">HYX28_01245</name>
</gene>
<dbReference type="Proteomes" id="UP000779809">
    <property type="component" value="Unassembled WGS sequence"/>
</dbReference>
<evidence type="ECO:0000313" key="1">
    <source>
        <dbReference type="EMBL" id="MBI2677386.1"/>
    </source>
</evidence>
<comment type="caution">
    <text evidence="1">The sequence shown here is derived from an EMBL/GenBank/DDBJ whole genome shotgun (WGS) entry which is preliminary data.</text>
</comment>